<accession>C1F9W3</accession>
<name>C1F9W3_ACIC5</name>
<dbReference type="KEGG" id="aca:ACP_0339"/>
<gene>
    <name evidence="2" type="ordered locus">ACP_0339</name>
</gene>
<dbReference type="InterPro" id="IPR036515">
    <property type="entry name" value="Transposase_17_sf"/>
</dbReference>
<dbReference type="Gene3D" id="3.30.70.1290">
    <property type="entry name" value="Transposase IS200-like"/>
    <property type="match status" value="1"/>
</dbReference>
<dbReference type="GO" id="GO:0003677">
    <property type="term" value="F:DNA binding"/>
    <property type="evidence" value="ECO:0007669"/>
    <property type="project" value="InterPro"/>
</dbReference>
<dbReference type="AlphaFoldDB" id="C1F9W3"/>
<evidence type="ECO:0000313" key="2">
    <source>
        <dbReference type="EMBL" id="ACO33966.1"/>
    </source>
</evidence>
<dbReference type="PROSITE" id="PS51257">
    <property type="entry name" value="PROKAR_LIPOPROTEIN"/>
    <property type="match status" value="1"/>
</dbReference>
<dbReference type="RefSeq" id="WP_012680740.1">
    <property type="nucleotide sequence ID" value="NC_012483.1"/>
</dbReference>
<sequence length="112" mass="12944">MPTGVQRFHHSGHTHFITFSCRHRRSNFSDATTRSIFEAARERIRRDYLLCIYGYVVMPDHVHLLLTAPRRQTLADCARSSMTPLKQKRLEWATRQGAGAKAQFSSVAFWHG</sequence>
<dbReference type="EMBL" id="CP001472">
    <property type="protein sequence ID" value="ACO33966.1"/>
    <property type="molecule type" value="Genomic_DNA"/>
</dbReference>
<dbReference type="OrthoDB" id="9794403at2"/>
<dbReference type="HOGENOM" id="CLU_2140397_0_0_0"/>
<protein>
    <submittedName>
        <fullName evidence="2">Putative IS200 family transposase</fullName>
    </submittedName>
</protein>
<dbReference type="eggNOG" id="COG1943">
    <property type="taxonomic scope" value="Bacteria"/>
</dbReference>
<organism evidence="2 3">
    <name type="scientific">Acidobacterium capsulatum (strain ATCC 51196 / DSM 11244 / BCRC 80197 / JCM 7670 / NBRC 15755 / NCIMB 13165 / 161)</name>
    <dbReference type="NCBI Taxonomy" id="240015"/>
    <lineage>
        <taxon>Bacteria</taxon>
        <taxon>Pseudomonadati</taxon>
        <taxon>Acidobacteriota</taxon>
        <taxon>Terriglobia</taxon>
        <taxon>Terriglobales</taxon>
        <taxon>Acidobacteriaceae</taxon>
        <taxon>Acidobacterium</taxon>
    </lineage>
</organism>
<dbReference type="Proteomes" id="UP000002207">
    <property type="component" value="Chromosome"/>
</dbReference>
<feature type="domain" description="Transposase IS200-like" evidence="1">
    <location>
        <begin position="10"/>
        <end position="103"/>
    </location>
</feature>
<dbReference type="InterPro" id="IPR002686">
    <property type="entry name" value="Transposase_17"/>
</dbReference>
<dbReference type="Pfam" id="PF01797">
    <property type="entry name" value="Y1_Tnp"/>
    <property type="match status" value="1"/>
</dbReference>
<dbReference type="GO" id="GO:0006313">
    <property type="term" value="P:DNA transposition"/>
    <property type="evidence" value="ECO:0007669"/>
    <property type="project" value="InterPro"/>
</dbReference>
<reference evidence="2 3" key="1">
    <citation type="journal article" date="2009" name="Appl. Environ. Microbiol.">
        <title>Three genomes from the phylum Acidobacteria provide insight into the lifestyles of these microorganisms in soils.</title>
        <authorList>
            <person name="Ward N.L."/>
            <person name="Challacombe J.F."/>
            <person name="Janssen P.H."/>
            <person name="Henrissat B."/>
            <person name="Coutinho P.M."/>
            <person name="Wu M."/>
            <person name="Xie G."/>
            <person name="Haft D.H."/>
            <person name="Sait M."/>
            <person name="Badger J."/>
            <person name="Barabote R.D."/>
            <person name="Bradley B."/>
            <person name="Brettin T.S."/>
            <person name="Brinkac L.M."/>
            <person name="Bruce D."/>
            <person name="Creasy T."/>
            <person name="Daugherty S.C."/>
            <person name="Davidsen T.M."/>
            <person name="DeBoy R.T."/>
            <person name="Detter J.C."/>
            <person name="Dodson R.J."/>
            <person name="Durkin A.S."/>
            <person name="Ganapathy A."/>
            <person name="Gwinn-Giglio M."/>
            <person name="Han C.S."/>
            <person name="Khouri H."/>
            <person name="Kiss H."/>
            <person name="Kothari S.P."/>
            <person name="Madupu R."/>
            <person name="Nelson K.E."/>
            <person name="Nelson W.C."/>
            <person name="Paulsen I."/>
            <person name="Penn K."/>
            <person name="Ren Q."/>
            <person name="Rosovitz M.J."/>
            <person name="Selengut J.D."/>
            <person name="Shrivastava S."/>
            <person name="Sullivan S.A."/>
            <person name="Tapia R."/>
            <person name="Thompson L.S."/>
            <person name="Watkins K.L."/>
            <person name="Yang Q."/>
            <person name="Yu C."/>
            <person name="Zafar N."/>
            <person name="Zhou L."/>
            <person name="Kuske C.R."/>
        </authorList>
    </citation>
    <scope>NUCLEOTIDE SEQUENCE [LARGE SCALE GENOMIC DNA]</scope>
    <source>
        <strain evidence="3">ATCC 51196 / DSM 11244 / BCRC 80197 / JCM 7670 / NBRC 15755 / NCIMB 13165 / 161</strain>
    </source>
</reference>
<evidence type="ECO:0000313" key="3">
    <source>
        <dbReference type="Proteomes" id="UP000002207"/>
    </source>
</evidence>
<proteinExistence type="predicted"/>
<dbReference type="InParanoid" id="C1F9W3"/>
<dbReference type="SMART" id="SM01321">
    <property type="entry name" value="Y1_Tnp"/>
    <property type="match status" value="1"/>
</dbReference>
<dbReference type="GO" id="GO:0004803">
    <property type="term" value="F:transposase activity"/>
    <property type="evidence" value="ECO:0007669"/>
    <property type="project" value="InterPro"/>
</dbReference>
<dbReference type="FunCoup" id="C1F9W3">
    <property type="interactions" value="44"/>
</dbReference>
<dbReference type="SUPFAM" id="SSF143422">
    <property type="entry name" value="Transposase IS200-like"/>
    <property type="match status" value="1"/>
</dbReference>
<keyword evidence="3" id="KW-1185">Reference proteome</keyword>
<evidence type="ECO:0000259" key="1">
    <source>
        <dbReference type="SMART" id="SM01321"/>
    </source>
</evidence>